<feature type="chain" id="PRO_5003211721" evidence="1">
    <location>
        <begin position="24"/>
        <end position="122"/>
    </location>
</feature>
<sequence>MKVFIKSAIISVFVSSIALTAMAGNDPWRDFEPSQSINELTIFSLHDSSSRQGDTVSEGVAFRDLAPQQDINELAIFSLYSSTPSNDYDTTPGNQAFRDLSPQQDINELAIYGLFQNNAAAY</sequence>
<proteinExistence type="predicted"/>
<evidence type="ECO:0000256" key="1">
    <source>
        <dbReference type="SAM" id="SignalP"/>
    </source>
</evidence>
<feature type="signal peptide" evidence="1">
    <location>
        <begin position="1"/>
        <end position="23"/>
    </location>
</feature>
<dbReference type="Proteomes" id="UP000002572">
    <property type="component" value="Chromosome"/>
</dbReference>
<dbReference type="EMBL" id="CP002432">
    <property type="protein sequence ID" value="ADU64797.1"/>
    <property type="molecule type" value="Genomic_DNA"/>
</dbReference>
<keyword evidence="1" id="KW-0732">Signal</keyword>
<gene>
    <name evidence="2" type="ordered locus">Selin_0038</name>
</gene>
<name>E6W4R9_DESIS</name>
<dbReference type="HOGENOM" id="CLU_2023000_0_0_0"/>
<evidence type="ECO:0000313" key="3">
    <source>
        <dbReference type="Proteomes" id="UP000002572"/>
    </source>
</evidence>
<keyword evidence="3" id="KW-1185">Reference proteome</keyword>
<evidence type="ECO:0000313" key="2">
    <source>
        <dbReference type="EMBL" id="ADU64797.1"/>
    </source>
</evidence>
<reference evidence="2 3" key="1">
    <citation type="submission" date="2010-12" db="EMBL/GenBank/DDBJ databases">
        <title>Complete sequence of Desulfurispirillum indicum S5.</title>
        <authorList>
            <consortium name="US DOE Joint Genome Institute"/>
            <person name="Lucas S."/>
            <person name="Copeland A."/>
            <person name="Lapidus A."/>
            <person name="Cheng J.-F."/>
            <person name="Goodwin L."/>
            <person name="Pitluck S."/>
            <person name="Chertkov O."/>
            <person name="Held B."/>
            <person name="Detter J.C."/>
            <person name="Han C."/>
            <person name="Tapia R."/>
            <person name="Land M."/>
            <person name="Hauser L."/>
            <person name="Kyrpides N."/>
            <person name="Ivanova N."/>
            <person name="Mikhailova N."/>
            <person name="Haggblom M."/>
            <person name="Rauschenbach I."/>
            <person name="Bini E."/>
            <person name="Woyke T."/>
        </authorList>
    </citation>
    <scope>NUCLEOTIDE SEQUENCE [LARGE SCALE GENOMIC DNA]</scope>
    <source>
        <strain evidence="3">ATCC BAA-1389 / DSM 22839 / S5</strain>
    </source>
</reference>
<accession>E6W4R9</accession>
<dbReference type="KEGG" id="din:Selin_0038"/>
<dbReference type="RefSeq" id="WP_013504686.1">
    <property type="nucleotide sequence ID" value="NC_014836.1"/>
</dbReference>
<dbReference type="InParanoid" id="E6W4R9"/>
<organism evidence="2 3">
    <name type="scientific">Desulfurispirillum indicum (strain ATCC BAA-1389 / DSM 22839 / S5)</name>
    <dbReference type="NCBI Taxonomy" id="653733"/>
    <lineage>
        <taxon>Bacteria</taxon>
        <taxon>Pseudomonadati</taxon>
        <taxon>Chrysiogenota</taxon>
        <taxon>Chrysiogenia</taxon>
        <taxon>Chrysiogenales</taxon>
        <taxon>Chrysiogenaceae</taxon>
        <taxon>Desulfurispirillum</taxon>
    </lineage>
</organism>
<dbReference type="STRING" id="653733.Selin_0038"/>
<dbReference type="AlphaFoldDB" id="E6W4R9"/>
<protein>
    <submittedName>
        <fullName evidence="2">Uncharacterized protein</fullName>
    </submittedName>
</protein>